<feature type="compositionally biased region" description="Acidic residues" evidence="10">
    <location>
        <begin position="263"/>
        <end position="277"/>
    </location>
</feature>
<keyword evidence="9" id="KW-0539">Nucleus</keyword>
<evidence type="ECO:0000256" key="5">
    <source>
        <dbReference type="ARBA" id="ARBA00017036"/>
    </source>
</evidence>
<dbReference type="Pfam" id="PF08574">
    <property type="entry name" value="Iwr1"/>
    <property type="match status" value="1"/>
</dbReference>
<dbReference type="Proteomes" id="UP000242287">
    <property type="component" value="Unassembled WGS sequence"/>
</dbReference>
<evidence type="ECO:0000256" key="9">
    <source>
        <dbReference type="ARBA" id="ARBA00023242"/>
    </source>
</evidence>
<proteinExistence type="inferred from homology"/>
<comment type="similarity">
    <text evidence="4">Belongs to the IWR1/SLC7A6OS family.</text>
</comment>
<comment type="subcellular location">
    <subcellularLocation>
        <location evidence="3">Cytoplasm</location>
    </subcellularLocation>
    <subcellularLocation>
        <location evidence="2">Nucleus</location>
    </subcellularLocation>
</comment>
<dbReference type="InterPro" id="IPR040218">
    <property type="entry name" value="SLC7A6OS"/>
</dbReference>
<evidence type="ECO:0000256" key="3">
    <source>
        <dbReference type="ARBA" id="ARBA00004496"/>
    </source>
</evidence>
<dbReference type="GO" id="GO:0005737">
    <property type="term" value="C:cytoplasm"/>
    <property type="evidence" value="ECO:0007669"/>
    <property type="project" value="UniProtKB-SubCell"/>
</dbReference>
<evidence type="ECO:0000256" key="6">
    <source>
        <dbReference type="ARBA" id="ARBA00022448"/>
    </source>
</evidence>
<evidence type="ECO:0000259" key="11">
    <source>
        <dbReference type="Pfam" id="PF08574"/>
    </source>
</evidence>
<dbReference type="GO" id="GO:0005634">
    <property type="term" value="C:nucleus"/>
    <property type="evidence" value="ECO:0007669"/>
    <property type="project" value="UniProtKB-SubCell"/>
</dbReference>
<dbReference type="GO" id="GO:0032502">
    <property type="term" value="P:developmental process"/>
    <property type="evidence" value="ECO:0007669"/>
    <property type="project" value="TreeGrafter"/>
</dbReference>
<evidence type="ECO:0000256" key="4">
    <source>
        <dbReference type="ARBA" id="ARBA00010218"/>
    </source>
</evidence>
<protein>
    <recommendedName>
        <fullName evidence="5">Probable RNA polymerase II nuclear localization protein SLC7A6OS</fullName>
    </recommendedName>
</protein>
<comment type="function">
    <text evidence="1">Directs RNA polymerase II nuclear import.</text>
</comment>
<dbReference type="PANTHER" id="PTHR31196:SF2">
    <property type="entry name" value="RNA POLYMERASE II NUCLEAR LOCALIZATION PROTEIN SLC7A6OS-RELATED"/>
    <property type="match status" value="1"/>
</dbReference>
<organism evidence="12 13">
    <name type="scientific">Amanita thiersii Skay4041</name>
    <dbReference type="NCBI Taxonomy" id="703135"/>
    <lineage>
        <taxon>Eukaryota</taxon>
        <taxon>Fungi</taxon>
        <taxon>Dikarya</taxon>
        <taxon>Basidiomycota</taxon>
        <taxon>Agaricomycotina</taxon>
        <taxon>Agaricomycetes</taxon>
        <taxon>Agaricomycetidae</taxon>
        <taxon>Agaricales</taxon>
        <taxon>Pluteineae</taxon>
        <taxon>Amanitaceae</taxon>
        <taxon>Amanita</taxon>
    </lineage>
</organism>
<name>A0A2A9NTG0_9AGAR</name>
<sequence length="299" mass="34667">MHHLDPSTSPPEQEPYSILRIKRKRGEEPLDALVVDSRVRRKKSRRGKSDIEVFQFAQTVEDAAWKDERKQRDLQDQISRLTREASTRDEGKSWQQADETKTSSHRQPRDDLTRRYTILEHKETEYDGHGRRIRKPYHSPTVIPVKDLAKATQPEFKLYDAVPSSSKPLSPIDAEIDKFLPLLNDYLSLHNLTNSQQTVKLPQEKQDVPLSSENSTKRLEDDYVWDVFYRRPATLDEWGDNANIARLTGLPSSFDHDLYDSASDSEFEDEADEDSNAEDFYKNDYPDEEECSGMCLCLS</sequence>
<dbReference type="OrthoDB" id="6255506at2759"/>
<dbReference type="InterPro" id="IPR013883">
    <property type="entry name" value="TF_Iwr1_dom"/>
</dbReference>
<keyword evidence="6" id="KW-0813">Transport</keyword>
<gene>
    <name evidence="12" type="ORF">AMATHDRAFT_137985</name>
</gene>
<evidence type="ECO:0000256" key="7">
    <source>
        <dbReference type="ARBA" id="ARBA00022490"/>
    </source>
</evidence>
<keyword evidence="7" id="KW-0963">Cytoplasm</keyword>
<evidence type="ECO:0000256" key="2">
    <source>
        <dbReference type="ARBA" id="ARBA00004123"/>
    </source>
</evidence>
<evidence type="ECO:0000313" key="12">
    <source>
        <dbReference type="EMBL" id="PFH53378.1"/>
    </source>
</evidence>
<dbReference type="EMBL" id="KZ301974">
    <property type="protein sequence ID" value="PFH53378.1"/>
    <property type="molecule type" value="Genomic_DNA"/>
</dbReference>
<evidence type="ECO:0000256" key="8">
    <source>
        <dbReference type="ARBA" id="ARBA00022927"/>
    </source>
</evidence>
<feature type="domain" description="Transcription factor Iwr1" evidence="11">
    <location>
        <begin position="221"/>
        <end position="289"/>
    </location>
</feature>
<feature type="region of interest" description="Disordered" evidence="10">
    <location>
        <begin position="259"/>
        <end position="291"/>
    </location>
</feature>
<evidence type="ECO:0000313" key="13">
    <source>
        <dbReference type="Proteomes" id="UP000242287"/>
    </source>
</evidence>
<feature type="region of interest" description="Disordered" evidence="10">
    <location>
        <begin position="65"/>
        <end position="112"/>
    </location>
</feature>
<keyword evidence="8" id="KW-0653">Protein transport</keyword>
<dbReference type="GO" id="GO:0015031">
    <property type="term" value="P:protein transport"/>
    <property type="evidence" value="ECO:0007669"/>
    <property type="project" value="UniProtKB-KW"/>
</dbReference>
<dbReference type="STRING" id="703135.A0A2A9NTG0"/>
<evidence type="ECO:0000256" key="10">
    <source>
        <dbReference type="SAM" id="MobiDB-lite"/>
    </source>
</evidence>
<dbReference type="AlphaFoldDB" id="A0A2A9NTG0"/>
<keyword evidence="13" id="KW-1185">Reference proteome</keyword>
<evidence type="ECO:0000256" key="1">
    <source>
        <dbReference type="ARBA" id="ARBA00003202"/>
    </source>
</evidence>
<feature type="region of interest" description="Disordered" evidence="10">
    <location>
        <begin position="1"/>
        <end position="23"/>
    </location>
</feature>
<accession>A0A2A9NTG0</accession>
<dbReference type="PANTHER" id="PTHR31196">
    <property type="entry name" value="RNA POLYMERASE II NUCLEAR LOCALIZATION PROTEIN SLC7A6OS-RELATED"/>
    <property type="match status" value="1"/>
</dbReference>
<reference evidence="12 13" key="1">
    <citation type="submission" date="2014-02" db="EMBL/GenBank/DDBJ databases">
        <title>Transposable element dynamics among asymbiotic and ectomycorrhizal Amanita fungi.</title>
        <authorList>
            <consortium name="DOE Joint Genome Institute"/>
            <person name="Hess J."/>
            <person name="Skrede I."/>
            <person name="Wolfe B."/>
            <person name="LaButti K."/>
            <person name="Ohm R.A."/>
            <person name="Grigoriev I.V."/>
            <person name="Pringle A."/>
        </authorList>
    </citation>
    <scope>NUCLEOTIDE SEQUENCE [LARGE SCALE GENOMIC DNA]</scope>
    <source>
        <strain evidence="12 13">SKay4041</strain>
    </source>
</reference>